<organism evidence="1 2">
    <name type="scientific">Parasponia andersonii</name>
    <name type="common">Sponia andersonii</name>
    <dbReference type="NCBI Taxonomy" id="3476"/>
    <lineage>
        <taxon>Eukaryota</taxon>
        <taxon>Viridiplantae</taxon>
        <taxon>Streptophyta</taxon>
        <taxon>Embryophyta</taxon>
        <taxon>Tracheophyta</taxon>
        <taxon>Spermatophyta</taxon>
        <taxon>Magnoliopsida</taxon>
        <taxon>eudicotyledons</taxon>
        <taxon>Gunneridae</taxon>
        <taxon>Pentapetalae</taxon>
        <taxon>rosids</taxon>
        <taxon>fabids</taxon>
        <taxon>Rosales</taxon>
        <taxon>Cannabaceae</taxon>
        <taxon>Parasponia</taxon>
    </lineage>
</organism>
<gene>
    <name evidence="1" type="ORF">PanWU01x14_341510</name>
</gene>
<proteinExistence type="predicted"/>
<accession>A0A2P5AE43</accession>
<keyword evidence="2" id="KW-1185">Reference proteome</keyword>
<dbReference type="AlphaFoldDB" id="A0A2P5AE43"/>
<dbReference type="EMBL" id="JXTB01000642">
    <property type="protein sequence ID" value="PON34804.1"/>
    <property type="molecule type" value="Genomic_DNA"/>
</dbReference>
<name>A0A2P5AE43_PARAD</name>
<reference evidence="2" key="1">
    <citation type="submission" date="2016-06" db="EMBL/GenBank/DDBJ databases">
        <title>Parallel loss of symbiosis genes in relatives of nitrogen-fixing non-legume Parasponia.</title>
        <authorList>
            <person name="Van Velzen R."/>
            <person name="Holmer R."/>
            <person name="Bu F."/>
            <person name="Rutten L."/>
            <person name="Van Zeijl A."/>
            <person name="Liu W."/>
            <person name="Santuari L."/>
            <person name="Cao Q."/>
            <person name="Sharma T."/>
            <person name="Shen D."/>
            <person name="Roswanjaya Y."/>
            <person name="Wardhani T."/>
            <person name="Kalhor M.S."/>
            <person name="Jansen J."/>
            <person name="Van den Hoogen J."/>
            <person name="Gungor B."/>
            <person name="Hartog M."/>
            <person name="Hontelez J."/>
            <person name="Verver J."/>
            <person name="Yang W.-C."/>
            <person name="Schijlen E."/>
            <person name="Repin R."/>
            <person name="Schilthuizen M."/>
            <person name="Schranz E."/>
            <person name="Heidstra R."/>
            <person name="Miyata K."/>
            <person name="Fedorova E."/>
            <person name="Kohlen W."/>
            <person name="Bisseling T."/>
            <person name="Smit S."/>
            <person name="Geurts R."/>
        </authorList>
    </citation>
    <scope>NUCLEOTIDE SEQUENCE [LARGE SCALE GENOMIC DNA]</scope>
    <source>
        <strain evidence="2">cv. WU1-14</strain>
    </source>
</reference>
<dbReference type="Proteomes" id="UP000237105">
    <property type="component" value="Unassembled WGS sequence"/>
</dbReference>
<evidence type="ECO:0000313" key="2">
    <source>
        <dbReference type="Proteomes" id="UP000237105"/>
    </source>
</evidence>
<protein>
    <submittedName>
        <fullName evidence="1">Uncharacterized protein</fullName>
    </submittedName>
</protein>
<sequence length="159" mass="17687">MDNAVREGYWSETNLEFVWISITLEFIDQALREFRALVGEAAAAVILVPNYGAATKIKRVTMFDYFGRSGPTLVKNLQWAALQKANLVITIINYDTPILDIEEIELNAVTISLGEDGLPIANFDRLVAFKGLIICDDVHVIESSNVNSLGLYYSNADLE</sequence>
<evidence type="ECO:0000313" key="1">
    <source>
        <dbReference type="EMBL" id="PON34804.1"/>
    </source>
</evidence>
<comment type="caution">
    <text evidence="1">The sequence shown here is derived from an EMBL/GenBank/DDBJ whole genome shotgun (WGS) entry which is preliminary data.</text>
</comment>